<evidence type="ECO:0000256" key="1">
    <source>
        <dbReference type="ARBA" id="ARBA00022741"/>
    </source>
</evidence>
<name>A0A851M7Q6_CORCR</name>
<gene>
    <name evidence="3" type="primary">Clpb3_0</name>
    <name evidence="3" type="ORF">CORCRI_R13031</name>
</gene>
<keyword evidence="2" id="KW-0067">ATP-binding</keyword>
<dbReference type="InterPro" id="IPR027417">
    <property type="entry name" value="P-loop_NTPase"/>
</dbReference>
<dbReference type="GO" id="GO:0034605">
    <property type="term" value="P:cellular response to heat"/>
    <property type="evidence" value="ECO:0007669"/>
    <property type="project" value="TreeGrafter"/>
</dbReference>
<dbReference type="AlphaFoldDB" id="A0A851M7Q6"/>
<protein>
    <submittedName>
        <fullName evidence="3">CLPB3 protein</fullName>
    </submittedName>
</protein>
<reference evidence="3" key="1">
    <citation type="submission" date="2019-09" db="EMBL/GenBank/DDBJ databases">
        <title>Bird 10,000 Genomes (B10K) Project - Family phase.</title>
        <authorList>
            <person name="Zhang G."/>
        </authorList>
    </citation>
    <scope>NUCLEOTIDE SEQUENCE</scope>
    <source>
        <strain evidence="3">B10K-CU-031-40</strain>
    </source>
</reference>
<proteinExistence type="predicted"/>
<evidence type="ECO:0000313" key="3">
    <source>
        <dbReference type="EMBL" id="NXC22982.1"/>
    </source>
</evidence>
<dbReference type="Proteomes" id="UP000621168">
    <property type="component" value="Unassembled WGS sequence"/>
</dbReference>
<evidence type="ECO:0000313" key="4">
    <source>
        <dbReference type="Proteomes" id="UP000621168"/>
    </source>
</evidence>
<organism evidence="3 4">
    <name type="scientific">Corythaeola cristata</name>
    <name type="common">Great blue turaco</name>
    <dbReference type="NCBI Taxonomy" id="103954"/>
    <lineage>
        <taxon>Eukaryota</taxon>
        <taxon>Metazoa</taxon>
        <taxon>Chordata</taxon>
        <taxon>Craniata</taxon>
        <taxon>Vertebrata</taxon>
        <taxon>Euteleostomi</taxon>
        <taxon>Archelosauria</taxon>
        <taxon>Archosauria</taxon>
        <taxon>Dinosauria</taxon>
        <taxon>Saurischia</taxon>
        <taxon>Theropoda</taxon>
        <taxon>Coelurosauria</taxon>
        <taxon>Aves</taxon>
        <taxon>Neognathae</taxon>
        <taxon>Neoaves</taxon>
        <taxon>Otidimorphae</taxon>
        <taxon>Musophagiformes</taxon>
        <taxon>Musophagidae</taxon>
        <taxon>Corythaeola</taxon>
    </lineage>
</organism>
<dbReference type="Gene3D" id="1.10.8.60">
    <property type="match status" value="1"/>
</dbReference>
<feature type="non-terminal residue" evidence="3">
    <location>
        <position position="107"/>
    </location>
</feature>
<dbReference type="OrthoDB" id="47330at2759"/>
<dbReference type="GO" id="GO:0005737">
    <property type="term" value="C:cytoplasm"/>
    <property type="evidence" value="ECO:0007669"/>
    <property type="project" value="TreeGrafter"/>
</dbReference>
<dbReference type="GO" id="GO:0016887">
    <property type="term" value="F:ATP hydrolysis activity"/>
    <property type="evidence" value="ECO:0007669"/>
    <property type="project" value="TreeGrafter"/>
</dbReference>
<keyword evidence="1" id="KW-0547">Nucleotide-binding</keyword>
<dbReference type="PANTHER" id="PTHR11638:SF18">
    <property type="entry name" value="HEAT SHOCK PROTEIN 104"/>
    <property type="match status" value="1"/>
</dbReference>
<dbReference type="PANTHER" id="PTHR11638">
    <property type="entry name" value="ATP-DEPENDENT CLP PROTEASE"/>
    <property type="match status" value="1"/>
</dbReference>
<comment type="caution">
    <text evidence="3">The sequence shown here is derived from an EMBL/GenBank/DDBJ whole genome shotgun (WGS) entry which is preliminary data.</text>
</comment>
<feature type="non-terminal residue" evidence="3">
    <location>
        <position position="1"/>
    </location>
</feature>
<dbReference type="EMBL" id="WBMX01023410">
    <property type="protein sequence ID" value="NXC22982.1"/>
    <property type="molecule type" value="Genomic_DNA"/>
</dbReference>
<sequence length="107" mass="12091">MSELQYGKIPELEKQLTIATQSEGKTMKLLRNRVTDVEIADVLARWTGIPVARMMEGEREKLLRMEQELHARVIGQNEAVDAVSNAIRRSRAGLSDPNRPIGSFLFL</sequence>
<evidence type="ECO:0000256" key="2">
    <source>
        <dbReference type="ARBA" id="ARBA00022840"/>
    </source>
</evidence>
<keyword evidence="4" id="KW-1185">Reference proteome</keyword>
<accession>A0A851M7Q6</accession>
<dbReference type="InterPro" id="IPR050130">
    <property type="entry name" value="ClpA_ClpB"/>
</dbReference>
<dbReference type="GO" id="GO:0005524">
    <property type="term" value="F:ATP binding"/>
    <property type="evidence" value="ECO:0007669"/>
    <property type="project" value="UniProtKB-KW"/>
</dbReference>
<dbReference type="Gene3D" id="3.40.50.300">
    <property type="entry name" value="P-loop containing nucleotide triphosphate hydrolases"/>
    <property type="match status" value="1"/>
</dbReference>
<dbReference type="SUPFAM" id="SSF52540">
    <property type="entry name" value="P-loop containing nucleoside triphosphate hydrolases"/>
    <property type="match status" value="1"/>
</dbReference>